<dbReference type="EC" id="3.5.2.9" evidence="5"/>
<evidence type="ECO:0000256" key="2">
    <source>
        <dbReference type="ARBA" id="ARBA00022801"/>
    </source>
</evidence>
<dbReference type="NCBIfam" id="TIGR00724">
    <property type="entry name" value="urea_amlyse_rel"/>
    <property type="match status" value="1"/>
</dbReference>
<dbReference type="GO" id="GO:0017168">
    <property type="term" value="F:5-oxoprolinase (ATP-hydrolyzing) activity"/>
    <property type="evidence" value="ECO:0007669"/>
    <property type="project" value="UniProtKB-EC"/>
</dbReference>
<protein>
    <submittedName>
        <fullName evidence="5">5-oxoprolinase subunit C</fullName>
        <ecNumber evidence="5">3.5.2.9</ecNumber>
    </submittedName>
</protein>
<reference evidence="5 6" key="1">
    <citation type="submission" date="2020-04" db="EMBL/GenBank/DDBJ databases">
        <authorList>
            <person name="De Canck E."/>
        </authorList>
    </citation>
    <scope>NUCLEOTIDE SEQUENCE [LARGE SCALE GENOMIC DNA]</scope>
    <source>
        <strain evidence="5 6">LMG 28138</strain>
    </source>
</reference>
<evidence type="ECO:0000313" key="6">
    <source>
        <dbReference type="Proteomes" id="UP000494115"/>
    </source>
</evidence>
<dbReference type="AlphaFoldDB" id="A0A6S7CFJ3"/>
<evidence type="ECO:0000313" key="5">
    <source>
        <dbReference type="EMBL" id="CAB3778942.1"/>
    </source>
</evidence>
<accession>A0A6S7CFJ3</accession>
<dbReference type="PANTHER" id="PTHR43309:SF3">
    <property type="entry name" value="5-OXOPROLINASE SUBUNIT C"/>
    <property type="match status" value="1"/>
</dbReference>
<dbReference type="SMART" id="SM00797">
    <property type="entry name" value="AHS2"/>
    <property type="match status" value="1"/>
</dbReference>
<dbReference type="InterPro" id="IPR003778">
    <property type="entry name" value="CT_A_B"/>
</dbReference>
<keyword evidence="6" id="KW-1185">Reference proteome</keyword>
<name>A0A6S7CFJ3_9BURK</name>
<proteinExistence type="predicted"/>
<dbReference type="Gene3D" id="2.40.100.10">
    <property type="entry name" value="Cyclophilin-like"/>
    <property type="match status" value="1"/>
</dbReference>
<keyword evidence="1" id="KW-0547">Nucleotide-binding</keyword>
<dbReference type="InterPro" id="IPR052708">
    <property type="entry name" value="PxpC"/>
</dbReference>
<feature type="domain" description="Carboxyltransferase" evidence="4">
    <location>
        <begin position="27"/>
        <end position="331"/>
    </location>
</feature>
<gene>
    <name evidence="5" type="primary">pxpC_1</name>
    <name evidence="5" type="ORF">LMG28138_00708</name>
</gene>
<dbReference type="GO" id="GO:0005524">
    <property type="term" value="F:ATP binding"/>
    <property type="evidence" value="ECO:0007669"/>
    <property type="project" value="UniProtKB-KW"/>
</dbReference>
<keyword evidence="2 5" id="KW-0378">Hydrolase</keyword>
<dbReference type="Pfam" id="PF02626">
    <property type="entry name" value="CT_A_B"/>
    <property type="match status" value="1"/>
</dbReference>
<evidence type="ECO:0000256" key="3">
    <source>
        <dbReference type="ARBA" id="ARBA00022840"/>
    </source>
</evidence>
<dbReference type="Proteomes" id="UP000494115">
    <property type="component" value="Unassembled WGS sequence"/>
</dbReference>
<dbReference type="SUPFAM" id="SSF50891">
    <property type="entry name" value="Cyclophilin-like"/>
    <property type="match status" value="1"/>
</dbReference>
<sequence length="348" mass="37637">MTGALIDVLKAGALTSVQDLGRHGYRHLGVALAGALDPLSFEIANRLVGNPPDAAGLEITMGPVSLRFNQPSRIAITGTDFNTSLDQRSVSSWWSLPVQAGQILTLRGARRGMRAYLAVAGGIDVPSLVGSRSTDLKACFGGFDGRALRDGDRLPVGAAKSADPMFAPEASTFGVKAPAWSRFIEFDYPRQPPQYVGTRPVGPTVAVRVLRGREYPQFTDTSQESFWTHHWNITPNSNRVGYRLSGPQLEREATHDLPSHAVLPGTIQVPPSGQPIVLLADAQTTGGYPKIGMVITADLWRLAQARLGGALRFVECTQDEAREALRATQRYLTQVAAALEMKQQRGKQ</sequence>
<organism evidence="5 6">
    <name type="scientific">Pararobbsia alpina</name>
    <dbReference type="NCBI Taxonomy" id="621374"/>
    <lineage>
        <taxon>Bacteria</taxon>
        <taxon>Pseudomonadati</taxon>
        <taxon>Pseudomonadota</taxon>
        <taxon>Betaproteobacteria</taxon>
        <taxon>Burkholderiales</taxon>
        <taxon>Burkholderiaceae</taxon>
        <taxon>Pararobbsia</taxon>
    </lineage>
</organism>
<keyword evidence="3" id="KW-0067">ATP-binding</keyword>
<dbReference type="PANTHER" id="PTHR43309">
    <property type="entry name" value="5-OXOPROLINASE SUBUNIT C"/>
    <property type="match status" value="1"/>
</dbReference>
<dbReference type="InterPro" id="IPR029000">
    <property type="entry name" value="Cyclophilin-like_dom_sf"/>
</dbReference>
<dbReference type="EMBL" id="CADIKM010000002">
    <property type="protein sequence ID" value="CAB3778942.1"/>
    <property type="molecule type" value="Genomic_DNA"/>
</dbReference>
<evidence type="ECO:0000256" key="1">
    <source>
        <dbReference type="ARBA" id="ARBA00022741"/>
    </source>
</evidence>
<evidence type="ECO:0000259" key="4">
    <source>
        <dbReference type="SMART" id="SM00797"/>
    </source>
</evidence>